<evidence type="ECO:0000313" key="2">
    <source>
        <dbReference type="EMBL" id="MFC5144546.1"/>
    </source>
</evidence>
<dbReference type="Proteomes" id="UP001596222">
    <property type="component" value="Unassembled WGS sequence"/>
</dbReference>
<reference evidence="3" key="1">
    <citation type="journal article" date="2019" name="Int. J. Syst. Evol. Microbiol.">
        <title>The Global Catalogue of Microorganisms (GCM) 10K type strain sequencing project: providing services to taxonomists for standard genome sequencing and annotation.</title>
        <authorList>
            <consortium name="The Broad Institute Genomics Platform"/>
            <consortium name="The Broad Institute Genome Sequencing Center for Infectious Disease"/>
            <person name="Wu L."/>
            <person name="Ma J."/>
        </authorList>
    </citation>
    <scope>NUCLEOTIDE SEQUENCE [LARGE SCALE GENOMIC DNA]</scope>
    <source>
        <strain evidence="3">CGMCC 4.1641</strain>
    </source>
</reference>
<organism evidence="2 3">
    <name type="scientific">Streptomyces aureoversilis</name>
    <dbReference type="NCBI Taxonomy" id="67277"/>
    <lineage>
        <taxon>Bacteria</taxon>
        <taxon>Bacillati</taxon>
        <taxon>Actinomycetota</taxon>
        <taxon>Actinomycetes</taxon>
        <taxon>Kitasatosporales</taxon>
        <taxon>Streptomycetaceae</taxon>
        <taxon>Streptomyces</taxon>
    </lineage>
</organism>
<dbReference type="EMBL" id="JBHSKJ010000003">
    <property type="protein sequence ID" value="MFC5144546.1"/>
    <property type="molecule type" value="Genomic_DNA"/>
</dbReference>
<dbReference type="RefSeq" id="WP_382038437.1">
    <property type="nucleotide sequence ID" value="NZ_JBHSKJ010000003.1"/>
</dbReference>
<evidence type="ECO:0000313" key="3">
    <source>
        <dbReference type="Proteomes" id="UP001596222"/>
    </source>
</evidence>
<comment type="caution">
    <text evidence="2">The sequence shown here is derived from an EMBL/GenBank/DDBJ whole genome shotgun (WGS) entry which is preliminary data.</text>
</comment>
<protein>
    <submittedName>
        <fullName evidence="2">Uncharacterized protein</fullName>
    </submittedName>
</protein>
<evidence type="ECO:0000256" key="1">
    <source>
        <dbReference type="SAM" id="MobiDB-lite"/>
    </source>
</evidence>
<proteinExistence type="predicted"/>
<keyword evidence="3" id="KW-1185">Reference proteome</keyword>
<accession>A0ABV9ZVT7</accession>
<name>A0ABV9ZVT7_9ACTN</name>
<gene>
    <name evidence="2" type="ORF">ACFPP6_07600</name>
</gene>
<sequence length="52" mass="5571">MARRSFARPEEIAYYLAHAPASTTVDQPTPVRAATSARIPALSPPSWSTTTA</sequence>
<feature type="region of interest" description="Disordered" evidence="1">
    <location>
        <begin position="23"/>
        <end position="52"/>
    </location>
</feature>